<evidence type="ECO:0000313" key="1">
    <source>
        <dbReference type="EMBL" id="GFN92677.1"/>
    </source>
</evidence>
<keyword evidence="2" id="KW-1185">Reference proteome</keyword>
<dbReference type="Gene3D" id="3.30.70.270">
    <property type="match status" value="1"/>
</dbReference>
<accession>A0AAV3ZE01</accession>
<evidence type="ECO:0000313" key="2">
    <source>
        <dbReference type="Proteomes" id="UP000735302"/>
    </source>
</evidence>
<dbReference type="EMBL" id="BLXT01002273">
    <property type="protein sequence ID" value="GFN92677.1"/>
    <property type="molecule type" value="Genomic_DNA"/>
</dbReference>
<organism evidence="1 2">
    <name type="scientific">Plakobranchus ocellatus</name>
    <dbReference type="NCBI Taxonomy" id="259542"/>
    <lineage>
        <taxon>Eukaryota</taxon>
        <taxon>Metazoa</taxon>
        <taxon>Spiralia</taxon>
        <taxon>Lophotrochozoa</taxon>
        <taxon>Mollusca</taxon>
        <taxon>Gastropoda</taxon>
        <taxon>Heterobranchia</taxon>
        <taxon>Euthyneura</taxon>
        <taxon>Panpulmonata</taxon>
        <taxon>Sacoglossa</taxon>
        <taxon>Placobranchoidea</taxon>
        <taxon>Plakobranchidae</taxon>
        <taxon>Plakobranchus</taxon>
    </lineage>
</organism>
<protein>
    <submittedName>
        <fullName evidence="1">Zinc finger protein</fullName>
    </submittedName>
</protein>
<dbReference type="AlphaFoldDB" id="A0AAV3ZE01"/>
<proteinExistence type="predicted"/>
<name>A0AAV3ZE01_9GAST</name>
<comment type="caution">
    <text evidence="1">The sequence shown here is derived from an EMBL/GenBank/DDBJ whole genome shotgun (WGS) entry which is preliminary data.</text>
</comment>
<dbReference type="InterPro" id="IPR043128">
    <property type="entry name" value="Rev_trsase/Diguanyl_cyclase"/>
</dbReference>
<dbReference type="Gene3D" id="3.10.10.10">
    <property type="entry name" value="HIV Type 1 Reverse Transcriptase, subunit A, domain 1"/>
    <property type="match status" value="1"/>
</dbReference>
<reference evidence="1 2" key="1">
    <citation type="journal article" date="2021" name="Elife">
        <title>Chloroplast acquisition without the gene transfer in kleptoplastic sea slugs, Plakobranchus ocellatus.</title>
        <authorList>
            <person name="Maeda T."/>
            <person name="Takahashi S."/>
            <person name="Yoshida T."/>
            <person name="Shimamura S."/>
            <person name="Takaki Y."/>
            <person name="Nagai Y."/>
            <person name="Toyoda A."/>
            <person name="Suzuki Y."/>
            <person name="Arimoto A."/>
            <person name="Ishii H."/>
            <person name="Satoh N."/>
            <person name="Nishiyama T."/>
            <person name="Hasebe M."/>
            <person name="Maruyama T."/>
            <person name="Minagawa J."/>
            <person name="Obokata J."/>
            <person name="Shigenobu S."/>
        </authorList>
    </citation>
    <scope>NUCLEOTIDE SEQUENCE [LARGE SCALE GENOMIC DNA]</scope>
</reference>
<gene>
    <name evidence="1" type="ORF">PoB_001918300</name>
</gene>
<sequence>MIGKSNSTHASQVVLVKERVGSNRIYIDYRRVNKLTVFDPHPMKPPTDVFQHLFKDKLEQELLVDTCLSRRHPEDGVFDNRPSLRLTRPVKLW</sequence>
<dbReference type="Proteomes" id="UP000735302">
    <property type="component" value="Unassembled WGS sequence"/>
</dbReference>
<dbReference type="SUPFAM" id="SSF56672">
    <property type="entry name" value="DNA/RNA polymerases"/>
    <property type="match status" value="1"/>
</dbReference>
<dbReference type="InterPro" id="IPR043502">
    <property type="entry name" value="DNA/RNA_pol_sf"/>
</dbReference>